<dbReference type="Bgee" id="WBGene00009755">
    <property type="expression patterns" value="Expressed in adult organism and 1 other cell type or tissue"/>
</dbReference>
<gene>
    <name evidence="2" type="ORF">CELE_F46A9.2</name>
    <name evidence="2 4" type="ORF">F46A9.2</name>
</gene>
<dbReference type="UCSC" id="F46A9.2">
    <property type="organism name" value="c. elegans"/>
</dbReference>
<proteinExistence type="predicted"/>
<accession>Q93730</accession>
<dbReference type="GeneID" id="185827"/>
<feature type="region of interest" description="Disordered" evidence="1">
    <location>
        <begin position="253"/>
        <end position="276"/>
    </location>
</feature>
<organism evidence="2 3">
    <name type="scientific">Caenorhabditis elegans</name>
    <dbReference type="NCBI Taxonomy" id="6239"/>
    <lineage>
        <taxon>Eukaryota</taxon>
        <taxon>Metazoa</taxon>
        <taxon>Ecdysozoa</taxon>
        <taxon>Nematoda</taxon>
        <taxon>Chromadorea</taxon>
        <taxon>Rhabditida</taxon>
        <taxon>Rhabditina</taxon>
        <taxon>Rhabditomorpha</taxon>
        <taxon>Rhabditoidea</taxon>
        <taxon>Rhabditidae</taxon>
        <taxon>Peloderinae</taxon>
        <taxon>Caenorhabditis</taxon>
    </lineage>
</organism>
<dbReference type="STRING" id="6239.F46A9.2.1"/>
<dbReference type="CTD" id="185827"/>
<evidence type="ECO:0000313" key="4">
    <source>
        <dbReference type="WormBase" id="F46A9.2"/>
    </source>
</evidence>
<dbReference type="DIP" id="DIP-26955N"/>
<dbReference type="PhylomeDB" id="Q93730"/>
<dbReference type="SMR" id="Q93730"/>
<dbReference type="WormBase" id="F46A9.2">
    <property type="protein sequence ID" value="CE10574"/>
    <property type="gene ID" value="WBGene00009755"/>
</dbReference>
<sequence>MDIARPSCYETVRNDDDKKSSDADIYNTSVKLEDPSAPSHDEQWTYNFFITPLNLNISPTDFKIPNDKSVKYTVKCEAKIKQDLIVQVHSLFFEIVGARCKRGVTSQEFHILSENETMTFEVGMKDLNNVSYENYQAANLLSPAGFITFTHFKSLRKDDASWGVKDPKKLMKVVTKGDGGRYNLEKLLVETETDSIKKISEDFAMILQQGMDDKRTKEQEMKMGNMEMFATEEYVEKWKKDKKAIEIAQKNQREWNDKKLEKPGMQKKKEKKCNIM</sequence>
<dbReference type="InParanoid" id="Q93730"/>
<dbReference type="FunCoup" id="Q93730">
    <property type="interactions" value="6"/>
</dbReference>
<dbReference type="AGR" id="WB:WBGene00009755"/>
<feature type="compositionally biased region" description="Basic and acidic residues" evidence="1">
    <location>
        <begin position="253"/>
        <end position="264"/>
    </location>
</feature>
<dbReference type="PIR" id="T22267">
    <property type="entry name" value="T22267"/>
</dbReference>
<dbReference type="KEGG" id="cel:CELE_F46A9.2"/>
<dbReference type="PaxDb" id="6239-F46A9.2"/>
<dbReference type="AlphaFoldDB" id="Q93730"/>
<dbReference type="HOGENOM" id="CLU_970578_0_0_1"/>
<dbReference type="eggNOG" id="ENOG502TIYH">
    <property type="taxonomic scope" value="Eukaryota"/>
</dbReference>
<reference evidence="2 3" key="1">
    <citation type="journal article" date="1998" name="Science">
        <title>Genome sequence of the nematode C. elegans: a platform for investigating biology.</title>
        <authorList>
            <consortium name="The C. elegans sequencing consortium"/>
            <person name="Sulson J.E."/>
            <person name="Waterston R."/>
        </authorList>
    </citation>
    <scope>NUCLEOTIDE SEQUENCE [LARGE SCALE GENOMIC DNA]</scope>
    <source>
        <strain evidence="2 3">Bristol N2</strain>
    </source>
</reference>
<protein>
    <submittedName>
        <fullName evidence="2">MATH (Meprin-associated Traf homology) domain containing</fullName>
    </submittedName>
</protein>
<keyword evidence="3" id="KW-1185">Reference proteome</keyword>
<dbReference type="Proteomes" id="UP000001940">
    <property type="component" value="Chromosome I"/>
</dbReference>
<dbReference type="EMBL" id="BX284601">
    <property type="protein sequence ID" value="CAB03107.1"/>
    <property type="molecule type" value="Genomic_DNA"/>
</dbReference>
<evidence type="ECO:0000256" key="1">
    <source>
        <dbReference type="SAM" id="MobiDB-lite"/>
    </source>
</evidence>
<dbReference type="RefSeq" id="NP_492510.1">
    <property type="nucleotide sequence ID" value="NM_060109.1"/>
</dbReference>
<name>Q93730_CAEEL</name>
<feature type="compositionally biased region" description="Basic residues" evidence="1">
    <location>
        <begin position="265"/>
        <end position="276"/>
    </location>
</feature>
<evidence type="ECO:0000313" key="3">
    <source>
        <dbReference type="Proteomes" id="UP000001940"/>
    </source>
</evidence>
<evidence type="ECO:0000313" key="2">
    <source>
        <dbReference type="EMBL" id="CAB03107.1"/>
    </source>
</evidence>
<dbReference type="OrthoDB" id="5904850at2759"/>